<gene>
    <name evidence="1" type="ORF">SCLCIDRAFT_697455</name>
</gene>
<reference evidence="1 2" key="1">
    <citation type="submission" date="2014-04" db="EMBL/GenBank/DDBJ databases">
        <authorList>
            <consortium name="DOE Joint Genome Institute"/>
            <person name="Kuo A."/>
            <person name="Kohler A."/>
            <person name="Nagy L.G."/>
            <person name="Floudas D."/>
            <person name="Copeland A."/>
            <person name="Barry K.W."/>
            <person name="Cichocki N."/>
            <person name="Veneault-Fourrey C."/>
            <person name="LaButti K."/>
            <person name="Lindquist E.A."/>
            <person name="Lipzen A."/>
            <person name="Lundell T."/>
            <person name="Morin E."/>
            <person name="Murat C."/>
            <person name="Sun H."/>
            <person name="Tunlid A."/>
            <person name="Henrissat B."/>
            <person name="Grigoriev I.V."/>
            <person name="Hibbett D.S."/>
            <person name="Martin F."/>
            <person name="Nordberg H.P."/>
            <person name="Cantor M.N."/>
            <person name="Hua S.X."/>
        </authorList>
    </citation>
    <scope>NUCLEOTIDE SEQUENCE [LARGE SCALE GENOMIC DNA]</scope>
    <source>
        <strain evidence="1 2">Foug A</strain>
    </source>
</reference>
<accession>A0A0C3AWM9</accession>
<organism evidence="1 2">
    <name type="scientific">Scleroderma citrinum Foug A</name>
    <dbReference type="NCBI Taxonomy" id="1036808"/>
    <lineage>
        <taxon>Eukaryota</taxon>
        <taxon>Fungi</taxon>
        <taxon>Dikarya</taxon>
        <taxon>Basidiomycota</taxon>
        <taxon>Agaricomycotina</taxon>
        <taxon>Agaricomycetes</taxon>
        <taxon>Agaricomycetidae</taxon>
        <taxon>Boletales</taxon>
        <taxon>Sclerodermatineae</taxon>
        <taxon>Sclerodermataceae</taxon>
        <taxon>Scleroderma</taxon>
    </lineage>
</organism>
<reference evidence="2" key="2">
    <citation type="submission" date="2015-01" db="EMBL/GenBank/DDBJ databases">
        <title>Evolutionary Origins and Diversification of the Mycorrhizal Mutualists.</title>
        <authorList>
            <consortium name="DOE Joint Genome Institute"/>
            <consortium name="Mycorrhizal Genomics Consortium"/>
            <person name="Kohler A."/>
            <person name="Kuo A."/>
            <person name="Nagy L.G."/>
            <person name="Floudas D."/>
            <person name="Copeland A."/>
            <person name="Barry K.W."/>
            <person name="Cichocki N."/>
            <person name="Veneault-Fourrey C."/>
            <person name="LaButti K."/>
            <person name="Lindquist E.A."/>
            <person name="Lipzen A."/>
            <person name="Lundell T."/>
            <person name="Morin E."/>
            <person name="Murat C."/>
            <person name="Riley R."/>
            <person name="Ohm R."/>
            <person name="Sun H."/>
            <person name="Tunlid A."/>
            <person name="Henrissat B."/>
            <person name="Grigoriev I.V."/>
            <person name="Hibbett D.S."/>
            <person name="Martin F."/>
        </authorList>
    </citation>
    <scope>NUCLEOTIDE SEQUENCE [LARGE SCALE GENOMIC DNA]</scope>
    <source>
        <strain evidence="2">Foug A</strain>
    </source>
</reference>
<protein>
    <submittedName>
        <fullName evidence="1">Uncharacterized protein</fullName>
    </submittedName>
</protein>
<keyword evidence="2" id="KW-1185">Reference proteome</keyword>
<dbReference type="Proteomes" id="UP000053989">
    <property type="component" value="Unassembled WGS sequence"/>
</dbReference>
<evidence type="ECO:0000313" key="1">
    <source>
        <dbReference type="EMBL" id="KIM69387.1"/>
    </source>
</evidence>
<dbReference type="EMBL" id="KN822006">
    <property type="protein sequence ID" value="KIM69387.1"/>
    <property type="molecule type" value="Genomic_DNA"/>
</dbReference>
<sequence>MYQNSMIPRRRGLFGSTGLSMDLFEGYLTSFEFWCNCQCRVMCELLINILWILLWMHSFGPEKLDQVEPITQNPTSSYTISAQLRCLPFQHGQVIIHRARA</sequence>
<dbReference type="InParanoid" id="A0A0C3AWM9"/>
<dbReference type="HOGENOM" id="CLU_2293341_0_0_1"/>
<proteinExistence type="predicted"/>
<name>A0A0C3AWM9_9AGAM</name>
<evidence type="ECO:0000313" key="2">
    <source>
        <dbReference type="Proteomes" id="UP000053989"/>
    </source>
</evidence>
<dbReference type="AlphaFoldDB" id="A0A0C3AWM9"/>